<dbReference type="EMBL" id="CM008977">
    <property type="protein sequence ID" value="PNW72519.1"/>
    <property type="molecule type" value="Genomic_DNA"/>
</dbReference>
<keyword evidence="3" id="KW-1185">Reference proteome</keyword>
<evidence type="ECO:0000313" key="3">
    <source>
        <dbReference type="Proteomes" id="UP000006906"/>
    </source>
</evidence>
<name>A0A2K3CW60_CHLRE</name>
<dbReference type="GeneID" id="5724469"/>
<dbReference type="RefSeq" id="XP_042916305.1">
    <property type="nucleotide sequence ID" value="XM_043071613.1"/>
</dbReference>
<dbReference type="ExpressionAtlas" id="A0A2K3CW60">
    <property type="expression patterns" value="differential"/>
</dbReference>
<gene>
    <name evidence="2" type="ORF">CHLRE_16g687630v5</name>
</gene>
<dbReference type="PaxDb" id="3055-EDO99137"/>
<sequence>MISAICQSILARRQRNQGPAPLPGVQLHLLRALLGLLRRDAGAPEAPAGLAQRDAATAAASITEVLLCSAAAAARAGEGADGTLAWGGAAATPLAASRASAAAAVGITSSTEELVLALSCAAALAACQAQAHMGWADSPRDLPPVDALGVVAACGVDVPDRSSRSSGCQPPVVLPLVPLLGAIAASYLEAAEAALRRLNRRLSRPFTAQQQHQHDRHVCKPSVQASSEPSGDGGGGTCSSSGCGSSMCSGGASTWSSSSEGSSSAPNDYADCRKGGHSAAAGGAWKVAHARPWPGEVGGQQPSLLQVTRQAEQLAAVEMASCRSAAARLCGRRWAGPALAAGMRPGFGELAIVANEVEAAAFCEGALVALTAAAADTRCGSFLVGGINY</sequence>
<dbReference type="Gramene" id="PNW72519">
    <property type="protein sequence ID" value="PNW72519"/>
    <property type="gene ID" value="CHLRE_16g687630v5"/>
</dbReference>
<dbReference type="AlphaFoldDB" id="A0A2K3CW60"/>
<proteinExistence type="predicted"/>
<dbReference type="KEGG" id="cre:CHLRE_16g687630v5"/>
<accession>A0A2K3CW60</accession>
<feature type="region of interest" description="Disordered" evidence="1">
    <location>
        <begin position="205"/>
        <end position="236"/>
    </location>
</feature>
<dbReference type="EMBL" id="CM008977">
    <property type="protein sequence ID" value="PNW72520.1"/>
    <property type="molecule type" value="Genomic_DNA"/>
</dbReference>
<evidence type="ECO:0000313" key="2">
    <source>
        <dbReference type="EMBL" id="PNW72519.1"/>
    </source>
</evidence>
<dbReference type="RefSeq" id="XP_042916304.1">
    <property type="nucleotide sequence ID" value="XM_043071612.1"/>
</dbReference>
<reference evidence="2" key="2">
    <citation type="submission" date="2017-07" db="EMBL/GenBank/DDBJ databases">
        <title>WGS assembly of Chlamydomonas reinhardtii.</title>
        <authorList>
            <consortium name="Chlamydomonas Annotation Team"/>
            <consortium name="JGI Annotation Team"/>
            <person name="Merchant S.S."/>
            <person name="Prochnik S.E."/>
            <person name="Vallon O."/>
            <person name="Harris E.H."/>
            <person name="Karpowicz S.J."/>
            <person name="Witman G.B."/>
            <person name="Terry A."/>
            <person name="Salamov A."/>
            <person name="Fritz-Laylin L.K."/>
            <person name="Marechal-Drouard L."/>
            <person name="Marshall W.F."/>
            <person name="Qu L.H."/>
            <person name="Nelson D.R."/>
            <person name="Sanderfoot A.A."/>
            <person name="Spalding M.H."/>
            <person name="Kapitonov V.V."/>
            <person name="Ren Q."/>
            <person name="Ferris P."/>
            <person name="Lindquist E."/>
            <person name="Shapiro H."/>
            <person name="Lucas S.M."/>
            <person name="Grimwood J."/>
            <person name="Schmutz J."/>
            <person name="Grigoriev I.V."/>
            <person name="Rokhsar D.S."/>
        </authorList>
    </citation>
    <scope>NUCLEOTIDE SEQUENCE</scope>
    <source>
        <strain evidence="2">CC-503 cw92 mt+</strain>
    </source>
</reference>
<dbReference type="Proteomes" id="UP000006906">
    <property type="component" value="Chromosome 16"/>
</dbReference>
<reference evidence="2 3" key="1">
    <citation type="journal article" date="2007" name="Science">
        <title>The Chlamydomonas genome reveals the evolution of key animal and plant functions.</title>
        <authorList>
            <person name="Merchant S.S."/>
            <person name="Prochnik S.E."/>
            <person name="Vallon O."/>
            <person name="Harris E.H."/>
            <person name="Karpowicz S.J."/>
            <person name="Witman G.B."/>
            <person name="Terry A."/>
            <person name="Salamov A."/>
            <person name="Fritz-Laylin L.K."/>
            <person name="Marechal-Drouard L."/>
            <person name="Marshall W.F."/>
            <person name="Qu L.H."/>
            <person name="Nelson D.R."/>
            <person name="Sanderfoot A.A."/>
            <person name="Spalding M.H."/>
            <person name="Kapitonov V.V."/>
            <person name="Ren Q."/>
            <person name="Ferris P."/>
            <person name="Lindquist E."/>
            <person name="Shapiro H."/>
            <person name="Lucas S.M."/>
            <person name="Grimwood J."/>
            <person name="Schmutz J."/>
            <person name="Cardol P."/>
            <person name="Cerutti H."/>
            <person name="Chanfreau G."/>
            <person name="Chen C.L."/>
            <person name="Cognat V."/>
            <person name="Croft M.T."/>
            <person name="Dent R."/>
            <person name="Dutcher S."/>
            <person name="Fernandez E."/>
            <person name="Fukuzawa H."/>
            <person name="Gonzalez-Ballester D."/>
            <person name="Gonzalez-Halphen D."/>
            <person name="Hallmann A."/>
            <person name="Hanikenne M."/>
            <person name="Hippler M."/>
            <person name="Inwood W."/>
            <person name="Jabbari K."/>
            <person name="Kalanon M."/>
            <person name="Kuras R."/>
            <person name="Lefebvre P.A."/>
            <person name="Lemaire S.D."/>
            <person name="Lobanov A.V."/>
            <person name="Lohr M."/>
            <person name="Manuell A."/>
            <person name="Meier I."/>
            <person name="Mets L."/>
            <person name="Mittag M."/>
            <person name="Mittelmeier T."/>
            <person name="Moroney J.V."/>
            <person name="Moseley J."/>
            <person name="Napoli C."/>
            <person name="Nedelcu A.M."/>
            <person name="Niyogi K."/>
            <person name="Novoselov S.V."/>
            <person name="Paulsen I.T."/>
            <person name="Pazour G."/>
            <person name="Purton S."/>
            <person name="Ral J.P."/>
            <person name="Riano-Pachon D.M."/>
            <person name="Riekhof W."/>
            <person name="Rymarquis L."/>
            <person name="Schroda M."/>
            <person name="Stern D."/>
            <person name="Umen J."/>
            <person name="Willows R."/>
            <person name="Wilson N."/>
            <person name="Zimmer S.L."/>
            <person name="Allmer J."/>
            <person name="Balk J."/>
            <person name="Bisova K."/>
            <person name="Chen C.J."/>
            <person name="Elias M."/>
            <person name="Gendler K."/>
            <person name="Hauser C."/>
            <person name="Lamb M.R."/>
            <person name="Ledford H."/>
            <person name="Long J.C."/>
            <person name="Minagawa J."/>
            <person name="Page M.D."/>
            <person name="Pan J."/>
            <person name="Pootakham W."/>
            <person name="Roje S."/>
            <person name="Rose A."/>
            <person name="Stahlberg E."/>
            <person name="Terauchi A.M."/>
            <person name="Yang P."/>
            <person name="Ball S."/>
            <person name="Bowler C."/>
            <person name="Dieckmann C.L."/>
            <person name="Gladyshev V.N."/>
            <person name="Green P."/>
            <person name="Jorgensen R."/>
            <person name="Mayfield S."/>
            <person name="Mueller-Roeber B."/>
            <person name="Rajamani S."/>
            <person name="Sayre R.T."/>
            <person name="Brokstein P."/>
            <person name="Dubchak I."/>
            <person name="Goodstein D."/>
            <person name="Hornick L."/>
            <person name="Huang Y.W."/>
            <person name="Jhaveri J."/>
            <person name="Luo Y."/>
            <person name="Martinez D."/>
            <person name="Ngau W.C."/>
            <person name="Otillar B."/>
            <person name="Poliakov A."/>
            <person name="Porter A."/>
            <person name="Szajkowski L."/>
            <person name="Werner G."/>
            <person name="Zhou K."/>
            <person name="Grigoriev I.V."/>
            <person name="Rokhsar D.S."/>
            <person name="Grossman A.R."/>
        </authorList>
    </citation>
    <scope>NUCLEOTIDE SEQUENCE [LARGE SCALE GENOMIC DNA]</scope>
    <source>
        <strain evidence="3">CC-503</strain>
        <strain evidence="2">CC-503 cw92 mt+</strain>
    </source>
</reference>
<protein>
    <submittedName>
        <fullName evidence="2">Uncharacterized protein</fullName>
    </submittedName>
</protein>
<evidence type="ECO:0000256" key="1">
    <source>
        <dbReference type="SAM" id="MobiDB-lite"/>
    </source>
</evidence>
<dbReference type="Gramene" id="PNW72520">
    <property type="protein sequence ID" value="PNW72520"/>
    <property type="gene ID" value="CHLRE_16g687630v5"/>
</dbReference>
<organism evidence="2 3">
    <name type="scientific">Chlamydomonas reinhardtii</name>
    <name type="common">Chlamydomonas smithii</name>
    <dbReference type="NCBI Taxonomy" id="3055"/>
    <lineage>
        <taxon>Eukaryota</taxon>
        <taxon>Viridiplantae</taxon>
        <taxon>Chlorophyta</taxon>
        <taxon>core chlorophytes</taxon>
        <taxon>Chlorophyceae</taxon>
        <taxon>CS clade</taxon>
        <taxon>Chlamydomonadales</taxon>
        <taxon>Chlamydomonadaceae</taxon>
        <taxon>Chlamydomonas</taxon>
    </lineage>
</organism>